<dbReference type="EMBL" id="JAUSTZ010000001">
    <property type="protein sequence ID" value="MDQ0224400.1"/>
    <property type="molecule type" value="Genomic_DNA"/>
</dbReference>
<evidence type="ECO:0000256" key="3">
    <source>
        <dbReference type="HAMAP-Rule" id="MF_01385"/>
    </source>
</evidence>
<name>A0ABT9YX70_9BACI</name>
<protein>
    <recommendedName>
        <fullName evidence="3">Urease accessory protein UreF</fullName>
    </recommendedName>
</protein>
<comment type="subcellular location">
    <subcellularLocation>
        <location evidence="3">Cytoplasm</location>
    </subcellularLocation>
</comment>
<keyword evidence="1 3" id="KW-0996">Nickel insertion</keyword>
<comment type="function">
    <text evidence="3">Required for maturation of urease via the functional incorporation of the urease nickel metallocenter.</text>
</comment>
<gene>
    <name evidence="3" type="primary">ureF</name>
    <name evidence="4" type="ORF">J2S02_000722</name>
</gene>
<reference evidence="4 5" key="1">
    <citation type="submission" date="2023-07" db="EMBL/GenBank/DDBJ databases">
        <title>Genomic Encyclopedia of Type Strains, Phase IV (KMG-IV): sequencing the most valuable type-strain genomes for metagenomic binning, comparative biology and taxonomic classification.</title>
        <authorList>
            <person name="Goeker M."/>
        </authorList>
    </citation>
    <scope>NUCLEOTIDE SEQUENCE [LARGE SCALE GENOMIC DNA]</scope>
    <source>
        <strain evidence="4 5">DSM 17723</strain>
    </source>
</reference>
<sequence>MAIHMTNKLFHLLQICDSNFPSGAFSHSFGLETYIQEEKITNKETFLFAMKQYLSTQCVYTDGLACRLAYEAIQEKDLKAIWRIDEELFALTNAKETREGNKRIGRQLTKVMNELYSINLLQTYEAKLKAKVLHGHSSIVFAIVCEALKIDLPTTLSTYLFTTATSLIQNGVRGIPLGQTDGQKILRELQPFLQELVSTIIVTSEDEFGAAAPGLEIAQMIHEQLSVRLFMS</sequence>
<dbReference type="Proteomes" id="UP001232245">
    <property type="component" value="Unassembled WGS sequence"/>
</dbReference>
<dbReference type="Gene3D" id="1.10.4190.10">
    <property type="entry name" value="Urease accessory protein UreF"/>
    <property type="match status" value="1"/>
</dbReference>
<keyword evidence="2 3" id="KW-0143">Chaperone</keyword>
<comment type="subunit">
    <text evidence="3">UreD, UreF and UreG form a complex that acts as a GTP-hydrolysis-dependent molecular chaperone, activating the urease apoprotein by helping to assemble the nickel containing metallocenter of UreC. The UreE protein probably delivers the nickel.</text>
</comment>
<evidence type="ECO:0000256" key="2">
    <source>
        <dbReference type="ARBA" id="ARBA00023186"/>
    </source>
</evidence>
<dbReference type="InterPro" id="IPR038277">
    <property type="entry name" value="UreF_sf"/>
</dbReference>
<proteinExistence type="inferred from homology"/>
<dbReference type="PIRSF" id="PIRSF009467">
    <property type="entry name" value="Ureas_acces_UreF"/>
    <property type="match status" value="1"/>
</dbReference>
<comment type="similarity">
    <text evidence="3">Belongs to the UreF family.</text>
</comment>
<dbReference type="RefSeq" id="WP_307190554.1">
    <property type="nucleotide sequence ID" value="NZ_CADEPK010000086.1"/>
</dbReference>
<dbReference type="HAMAP" id="MF_01385">
    <property type="entry name" value="UreF"/>
    <property type="match status" value="1"/>
</dbReference>
<dbReference type="InterPro" id="IPR002639">
    <property type="entry name" value="UreF"/>
</dbReference>
<keyword evidence="3" id="KW-0963">Cytoplasm</keyword>
<evidence type="ECO:0000313" key="5">
    <source>
        <dbReference type="Proteomes" id="UP001232245"/>
    </source>
</evidence>
<dbReference type="PANTHER" id="PTHR33620">
    <property type="entry name" value="UREASE ACCESSORY PROTEIN F"/>
    <property type="match status" value="1"/>
</dbReference>
<comment type="caution">
    <text evidence="4">The sequence shown here is derived from an EMBL/GenBank/DDBJ whole genome shotgun (WGS) entry which is preliminary data.</text>
</comment>
<keyword evidence="5" id="KW-1185">Reference proteome</keyword>
<accession>A0ABT9YX70</accession>
<dbReference type="PANTHER" id="PTHR33620:SF1">
    <property type="entry name" value="UREASE ACCESSORY PROTEIN F"/>
    <property type="match status" value="1"/>
</dbReference>
<dbReference type="Pfam" id="PF01730">
    <property type="entry name" value="UreF"/>
    <property type="match status" value="1"/>
</dbReference>
<evidence type="ECO:0000313" key="4">
    <source>
        <dbReference type="EMBL" id="MDQ0224400.1"/>
    </source>
</evidence>
<evidence type="ECO:0000256" key="1">
    <source>
        <dbReference type="ARBA" id="ARBA00022988"/>
    </source>
</evidence>
<organism evidence="4 5">
    <name type="scientific">Metabacillus niabensis</name>
    <dbReference type="NCBI Taxonomy" id="324854"/>
    <lineage>
        <taxon>Bacteria</taxon>
        <taxon>Bacillati</taxon>
        <taxon>Bacillota</taxon>
        <taxon>Bacilli</taxon>
        <taxon>Bacillales</taxon>
        <taxon>Bacillaceae</taxon>
        <taxon>Metabacillus</taxon>
    </lineage>
</organism>